<dbReference type="GO" id="GO:0004177">
    <property type="term" value="F:aminopeptidase activity"/>
    <property type="evidence" value="ECO:0007669"/>
    <property type="project" value="UniProtKB-KW"/>
</dbReference>
<reference evidence="12" key="1">
    <citation type="journal article" date="2014" name="Int. J. Syst. Evol. Microbiol.">
        <title>Complete genome sequence of Corynebacterium casei LMG S-19264T (=DSM 44701T), isolated from a smear-ripened cheese.</title>
        <authorList>
            <consortium name="US DOE Joint Genome Institute (JGI-PGF)"/>
            <person name="Walter F."/>
            <person name="Albersmeier A."/>
            <person name="Kalinowski J."/>
            <person name="Ruckert C."/>
        </authorList>
    </citation>
    <scope>NUCLEOTIDE SEQUENCE</scope>
    <source>
        <strain evidence="12">JCM 3090</strain>
    </source>
</reference>
<dbReference type="InterPro" id="IPR013736">
    <property type="entry name" value="Xaa-Pro_dipept_C"/>
</dbReference>
<comment type="caution">
    <text evidence="12">The sequence shown here is derived from an EMBL/GenBank/DDBJ whole genome shotgun (WGS) entry which is preliminary data.</text>
</comment>
<evidence type="ECO:0000256" key="2">
    <source>
        <dbReference type="ARBA" id="ARBA00010819"/>
    </source>
</evidence>
<organism evidence="12 13">
    <name type="scientific">Pilimelia anulata</name>
    <dbReference type="NCBI Taxonomy" id="53371"/>
    <lineage>
        <taxon>Bacteria</taxon>
        <taxon>Bacillati</taxon>
        <taxon>Actinomycetota</taxon>
        <taxon>Actinomycetes</taxon>
        <taxon>Micromonosporales</taxon>
        <taxon>Micromonosporaceae</taxon>
        <taxon>Pilimelia</taxon>
    </lineage>
</organism>
<dbReference type="GO" id="GO:0008239">
    <property type="term" value="F:dipeptidyl-peptidase activity"/>
    <property type="evidence" value="ECO:0007669"/>
    <property type="project" value="UniProtKB-EC"/>
</dbReference>
<dbReference type="AlphaFoldDB" id="A0A8J3FAQ0"/>
<reference evidence="12" key="2">
    <citation type="submission" date="2020-09" db="EMBL/GenBank/DDBJ databases">
        <authorList>
            <person name="Sun Q."/>
            <person name="Ohkuma M."/>
        </authorList>
    </citation>
    <scope>NUCLEOTIDE SEQUENCE</scope>
    <source>
        <strain evidence="12">JCM 3090</strain>
    </source>
</reference>
<evidence type="ECO:0000256" key="3">
    <source>
        <dbReference type="ARBA" id="ARBA00012463"/>
    </source>
</evidence>
<dbReference type="InterPro" id="IPR008252">
    <property type="entry name" value="Pept_S15_Xpro"/>
</dbReference>
<proteinExistence type="inferred from homology"/>
<dbReference type="Pfam" id="PF08530">
    <property type="entry name" value="PepX_C"/>
    <property type="match status" value="1"/>
</dbReference>
<dbReference type="SUPFAM" id="SSF53474">
    <property type="entry name" value="alpha/beta-Hydrolases"/>
    <property type="match status" value="1"/>
</dbReference>
<evidence type="ECO:0000256" key="4">
    <source>
        <dbReference type="ARBA" id="ARBA00022438"/>
    </source>
</evidence>
<dbReference type="InterPro" id="IPR005674">
    <property type="entry name" value="CocE/Ser_esterase"/>
</dbReference>
<dbReference type="InterPro" id="IPR008979">
    <property type="entry name" value="Galactose-bd-like_sf"/>
</dbReference>
<feature type="signal peptide" evidence="10">
    <location>
        <begin position="1"/>
        <end position="28"/>
    </location>
</feature>
<comment type="catalytic activity">
    <reaction evidence="1">
        <text>Hydrolyzes Xaa-Pro-|- bonds to release unblocked, N-terminal dipeptides from substrates including Ala-Pro-|-p-nitroanilide and (sequentially) Tyr-Pro-|-Phe-Pro-|-Gly-Pro-|-Ile.</text>
        <dbReference type="EC" id="3.4.14.11"/>
    </reaction>
</comment>
<feature type="chain" id="PRO_5035269636" description="Xaa-Pro dipeptidyl-peptidase" evidence="10">
    <location>
        <begin position="29"/>
        <end position="580"/>
    </location>
</feature>
<dbReference type="PRINTS" id="PR00923">
    <property type="entry name" value="LACTOPTASE"/>
</dbReference>
<evidence type="ECO:0000256" key="9">
    <source>
        <dbReference type="SAM" id="MobiDB-lite"/>
    </source>
</evidence>
<accession>A0A8J3FAQ0</accession>
<evidence type="ECO:0000259" key="11">
    <source>
        <dbReference type="SMART" id="SM00939"/>
    </source>
</evidence>
<dbReference type="GO" id="GO:0006508">
    <property type="term" value="P:proteolysis"/>
    <property type="evidence" value="ECO:0007669"/>
    <property type="project" value="UniProtKB-KW"/>
</dbReference>
<comment type="similarity">
    <text evidence="2">Belongs to the peptidase S15 family.</text>
</comment>
<evidence type="ECO:0000256" key="1">
    <source>
        <dbReference type="ARBA" id="ARBA00000123"/>
    </source>
</evidence>
<gene>
    <name evidence="12" type="primary">pepX</name>
    <name evidence="12" type="ORF">GCM10010123_30120</name>
</gene>
<feature type="region of interest" description="Disordered" evidence="9">
    <location>
        <begin position="407"/>
        <end position="430"/>
    </location>
</feature>
<evidence type="ECO:0000313" key="13">
    <source>
        <dbReference type="Proteomes" id="UP000649739"/>
    </source>
</evidence>
<feature type="compositionally biased region" description="Low complexity" evidence="9">
    <location>
        <begin position="407"/>
        <end position="423"/>
    </location>
</feature>
<dbReference type="EC" id="3.4.14.11" evidence="3"/>
<keyword evidence="4" id="KW-0031">Aminopeptidase</keyword>
<dbReference type="GO" id="GO:0008236">
    <property type="term" value="F:serine-type peptidase activity"/>
    <property type="evidence" value="ECO:0007669"/>
    <property type="project" value="UniProtKB-KW"/>
</dbReference>
<dbReference type="Proteomes" id="UP000649739">
    <property type="component" value="Unassembled WGS sequence"/>
</dbReference>
<name>A0A8J3FAQ0_9ACTN</name>
<dbReference type="InterPro" id="IPR000383">
    <property type="entry name" value="Xaa-Pro-like_dom"/>
</dbReference>
<evidence type="ECO:0000256" key="5">
    <source>
        <dbReference type="ARBA" id="ARBA00022670"/>
    </source>
</evidence>
<keyword evidence="10" id="KW-0732">Signal</keyword>
<keyword evidence="5" id="KW-0645">Protease</keyword>
<evidence type="ECO:0000256" key="8">
    <source>
        <dbReference type="ARBA" id="ARBA00030045"/>
    </source>
</evidence>
<dbReference type="InterPro" id="IPR029058">
    <property type="entry name" value="AB_hydrolase_fold"/>
</dbReference>
<dbReference type="SUPFAM" id="SSF49785">
    <property type="entry name" value="Galactose-binding domain-like"/>
    <property type="match status" value="1"/>
</dbReference>
<evidence type="ECO:0000256" key="10">
    <source>
        <dbReference type="SAM" id="SignalP"/>
    </source>
</evidence>
<dbReference type="Pfam" id="PF02129">
    <property type="entry name" value="Peptidase_S15"/>
    <property type="match status" value="1"/>
</dbReference>
<dbReference type="Gene3D" id="1.10.246.70">
    <property type="match status" value="1"/>
</dbReference>
<evidence type="ECO:0000256" key="7">
    <source>
        <dbReference type="ARBA" id="ARBA00022825"/>
    </source>
</evidence>
<sequence>MAGLGRSPLALTAVGALAAALVPAAALAAAPAHRTAAAPYIAERVYVETQVDSDGNGRKDRVAIDINRPSSGKVPAILEHTPYKDGLNQAPNHNVDVNKLPQESTSFTDGAIPREPKPIRKSNLRGYMFDELLADGYATIAGQSIGTSGSDGCPTSGDMQEALGGVAIVDWLNGRAKGYNSSGQEVRADWATGKVGMTGVSYNGTLPNMVAATGVEGLAAIIPVAAIADWYDYYRANGLVVAPGGYQGEDADVLAKAVVKKGGSCAGQINKLTQQQGREHGDYTQFWKDRAYVDKVDKVKAAVLVVHGMGDWNVKGAHYAKWYRALAKANKPRRILLHRGGHGTGSSFPGYNQLLTRWWDKYLKGVDNGVDREPKADVDVDGTWKKFADWPDPAAKEVTYQLGAKDATNPGTLTAGAPAGTTPQSFTDEGRSAKVGTLIGGGNAAKGGRLIYLTEPVSGNKRITGTVRVKLNVAVENKTAANLTVALASYDSSGNATHITRGWADPQNATSLEKGTPLTPGKAVTVTFDLEPQDRAIASGRRLGIVVLSTDSDYTLRPPAGTKLRVDPAGSEVTFRLADN</sequence>
<dbReference type="RefSeq" id="WP_189170781.1">
    <property type="nucleotide sequence ID" value="NZ_BMQB01000006.1"/>
</dbReference>
<keyword evidence="13" id="KW-1185">Reference proteome</keyword>
<evidence type="ECO:0000313" key="12">
    <source>
        <dbReference type="EMBL" id="GGJ98031.1"/>
    </source>
</evidence>
<feature type="domain" description="Xaa-Pro dipeptidyl-peptidase C-terminal" evidence="11">
    <location>
        <begin position="356"/>
        <end position="574"/>
    </location>
</feature>
<keyword evidence="6" id="KW-0378">Hydrolase</keyword>
<protein>
    <recommendedName>
        <fullName evidence="3">Xaa-Pro dipeptidyl-peptidase</fullName>
        <ecNumber evidence="3">3.4.14.11</ecNumber>
    </recommendedName>
    <alternativeName>
        <fullName evidence="8">X-prolyl-dipeptidyl aminopeptidase</fullName>
    </alternativeName>
</protein>
<dbReference type="Gene3D" id="3.40.50.1820">
    <property type="entry name" value="alpha/beta hydrolase"/>
    <property type="match status" value="1"/>
</dbReference>
<evidence type="ECO:0000256" key="6">
    <source>
        <dbReference type="ARBA" id="ARBA00022801"/>
    </source>
</evidence>
<dbReference type="EMBL" id="BMQB01000006">
    <property type="protein sequence ID" value="GGJ98031.1"/>
    <property type="molecule type" value="Genomic_DNA"/>
</dbReference>
<dbReference type="SMART" id="SM00939">
    <property type="entry name" value="PepX_C"/>
    <property type="match status" value="1"/>
</dbReference>
<dbReference type="NCBIfam" id="TIGR00976">
    <property type="entry name" value="CocE_NonD"/>
    <property type="match status" value="1"/>
</dbReference>
<keyword evidence="7" id="KW-0720">Serine protease</keyword>
<dbReference type="Gene3D" id="2.60.120.260">
    <property type="entry name" value="Galactose-binding domain-like"/>
    <property type="match status" value="1"/>
</dbReference>